<dbReference type="SUPFAM" id="SSF52540">
    <property type="entry name" value="P-loop containing nucleoside triphosphate hydrolases"/>
    <property type="match status" value="1"/>
</dbReference>
<dbReference type="InterPro" id="IPR018631">
    <property type="entry name" value="AAA-ATPase-like_dom"/>
</dbReference>
<dbReference type="Pfam" id="PF08011">
    <property type="entry name" value="PDDEXK_9"/>
    <property type="match status" value="1"/>
</dbReference>
<feature type="domain" description="AAA-ATPase-like" evidence="1">
    <location>
        <begin position="12"/>
        <end position="206"/>
    </location>
</feature>
<dbReference type="AlphaFoldDB" id="A0A6N2YUT2"/>
<name>A0A6N2YUT2_9FIRM</name>
<evidence type="ECO:0000313" key="2">
    <source>
        <dbReference type="EMBL" id="VYT70113.1"/>
    </source>
</evidence>
<dbReference type="InterPro" id="IPR027417">
    <property type="entry name" value="P-loop_NTPase"/>
</dbReference>
<dbReference type="PANTHER" id="PTHR34825">
    <property type="entry name" value="CONSERVED PROTEIN, WITH A WEAK D-GALACTARATE DEHYDRATASE/ALTRONATE HYDROLASE DOMAIN"/>
    <property type="match status" value="1"/>
</dbReference>
<dbReference type="Pfam" id="PF09820">
    <property type="entry name" value="AAA-ATPase_like"/>
    <property type="match status" value="1"/>
</dbReference>
<dbReference type="EMBL" id="CACRUQ010000003">
    <property type="protein sequence ID" value="VYT70113.1"/>
    <property type="molecule type" value="Genomic_DNA"/>
</dbReference>
<accession>A0A6N2YUT2</accession>
<organism evidence="2">
    <name type="scientific">[Ruminococcus] torques</name>
    <dbReference type="NCBI Taxonomy" id="33039"/>
    <lineage>
        <taxon>Bacteria</taxon>
        <taxon>Bacillati</taxon>
        <taxon>Bacillota</taxon>
        <taxon>Clostridia</taxon>
        <taxon>Lachnospirales</taxon>
        <taxon>Lachnospiraceae</taxon>
        <taxon>Mediterraneibacter</taxon>
    </lineage>
</organism>
<dbReference type="Gene3D" id="3.40.50.300">
    <property type="entry name" value="P-loop containing nucleotide triphosphate hydrolases"/>
    <property type="match status" value="1"/>
</dbReference>
<evidence type="ECO:0000259" key="1">
    <source>
        <dbReference type="Pfam" id="PF09820"/>
    </source>
</evidence>
<dbReference type="RefSeq" id="WP_015529937.1">
    <property type="nucleotide sequence ID" value="NZ_CACRUQ010000003.1"/>
</dbReference>
<sequence>MGSYLNPGNSGFSNMRNDVYVDKTEMISLINQTINTPRNLTCISRPRRFGKSFAAKMLCAYYDKTCDSKELFDDLKIAKDDEYLTYLNQYDVIYLDMASVLGVTSPEDAVSYVKRNITEEVLDIYPEVKEAEALFDTLANLVTYTGNKIIMIIDEWDAPIRENGGKAEIQREYLLFLRSLFKNSGTTDKIFAAVYMTGILPIKKDGSQSAISDFEEFTMVKPRKFAPYVGFTEQEVKDLCSEYQIDFSKMKLWYDGYSFPNANSIYNPNSVMKALRNDDFDSYWTQTSAAESLMEYISLDYDGLSKTIAELIGGIEVEVDTSGFSNDLVTFREKDDVLTLLIHLGYLAYDKETEKVHIPNEEIKREFSRTIRGVRRNETIQRVRESDQIISDTVHMNADAVAAQIEKIHTEETTALFYNNEQALRSVIKLAYFSYRDYYLKFEELPSGNGYADIVYFPKKTSNLPALVVEMKWDKSAEGAIAQIKKRNYPAAIKEFGGEILLVGINYDKDAPAGERKHTCVIEKYQV</sequence>
<reference evidence="2" key="1">
    <citation type="submission" date="2019-11" db="EMBL/GenBank/DDBJ databases">
        <authorList>
            <person name="Feng L."/>
        </authorList>
    </citation>
    <scope>NUCLEOTIDE SEQUENCE</scope>
    <source>
        <strain evidence="2">RtorquesLFYP15</strain>
    </source>
</reference>
<gene>
    <name evidence="2" type="ORF">RTLFYP15_00504</name>
</gene>
<protein>
    <submittedName>
        <fullName evidence="2">Putative AAA-ATPase</fullName>
    </submittedName>
</protein>
<dbReference type="InterPro" id="IPR012547">
    <property type="entry name" value="PDDEXK_9"/>
</dbReference>
<dbReference type="PANTHER" id="PTHR34825:SF1">
    <property type="entry name" value="AAA-ATPASE-LIKE DOMAIN-CONTAINING PROTEIN"/>
    <property type="match status" value="1"/>
</dbReference>
<proteinExistence type="predicted"/>